<evidence type="ECO:0000256" key="3">
    <source>
        <dbReference type="ARBA" id="ARBA00023163"/>
    </source>
</evidence>
<dbReference type="EMBL" id="JBHSGU010000002">
    <property type="protein sequence ID" value="MFC4698958.1"/>
    <property type="molecule type" value="Genomic_DNA"/>
</dbReference>
<dbReference type="InterPro" id="IPR018490">
    <property type="entry name" value="cNMP-bd_dom_sf"/>
</dbReference>
<accession>A0ABV9LTY3</accession>
<comment type="caution">
    <text evidence="6">The sequence shown here is derived from an EMBL/GenBank/DDBJ whole genome shotgun (WGS) entry which is preliminary data.</text>
</comment>
<keyword evidence="1" id="KW-0805">Transcription regulation</keyword>
<proteinExistence type="predicted"/>
<evidence type="ECO:0000256" key="2">
    <source>
        <dbReference type="ARBA" id="ARBA00023125"/>
    </source>
</evidence>
<dbReference type="SMART" id="SM00100">
    <property type="entry name" value="cNMP"/>
    <property type="match status" value="1"/>
</dbReference>
<dbReference type="PROSITE" id="PS50042">
    <property type="entry name" value="CNMP_BINDING_3"/>
    <property type="match status" value="1"/>
</dbReference>
<keyword evidence="2" id="KW-0238">DNA-binding</keyword>
<dbReference type="SUPFAM" id="SSF46785">
    <property type="entry name" value="Winged helix' DNA-binding domain"/>
    <property type="match status" value="1"/>
</dbReference>
<evidence type="ECO:0000259" key="4">
    <source>
        <dbReference type="PROSITE" id="PS50042"/>
    </source>
</evidence>
<dbReference type="InterPro" id="IPR000595">
    <property type="entry name" value="cNMP-bd_dom"/>
</dbReference>
<dbReference type="InterPro" id="IPR036390">
    <property type="entry name" value="WH_DNA-bd_sf"/>
</dbReference>
<keyword evidence="3" id="KW-0804">Transcription</keyword>
<dbReference type="InterPro" id="IPR014710">
    <property type="entry name" value="RmlC-like_jellyroll"/>
</dbReference>
<gene>
    <name evidence="6" type="ORF">ACFO4O_02130</name>
</gene>
<evidence type="ECO:0000313" key="6">
    <source>
        <dbReference type="EMBL" id="MFC4698958.1"/>
    </source>
</evidence>
<name>A0ABV9LTY3_9ALTE</name>
<dbReference type="InterPro" id="IPR036388">
    <property type="entry name" value="WH-like_DNA-bd_sf"/>
</dbReference>
<dbReference type="Pfam" id="PF13545">
    <property type="entry name" value="HTH_Crp_2"/>
    <property type="match status" value="1"/>
</dbReference>
<dbReference type="SUPFAM" id="SSF51206">
    <property type="entry name" value="cAMP-binding domain-like"/>
    <property type="match status" value="1"/>
</dbReference>
<evidence type="ECO:0000256" key="1">
    <source>
        <dbReference type="ARBA" id="ARBA00023015"/>
    </source>
</evidence>
<dbReference type="PROSITE" id="PS51063">
    <property type="entry name" value="HTH_CRP_2"/>
    <property type="match status" value="1"/>
</dbReference>
<dbReference type="RefSeq" id="WP_382405651.1">
    <property type="nucleotide sequence ID" value="NZ_JBHSGU010000002.1"/>
</dbReference>
<organism evidence="6 7">
    <name type="scientific">Glaciecola siphonariae</name>
    <dbReference type="NCBI Taxonomy" id="521012"/>
    <lineage>
        <taxon>Bacteria</taxon>
        <taxon>Pseudomonadati</taxon>
        <taxon>Pseudomonadota</taxon>
        <taxon>Gammaproteobacteria</taxon>
        <taxon>Alteromonadales</taxon>
        <taxon>Alteromonadaceae</taxon>
        <taxon>Glaciecola</taxon>
    </lineage>
</organism>
<evidence type="ECO:0000313" key="7">
    <source>
        <dbReference type="Proteomes" id="UP001595897"/>
    </source>
</evidence>
<feature type="domain" description="HTH crp-type" evidence="5">
    <location>
        <begin position="149"/>
        <end position="222"/>
    </location>
</feature>
<dbReference type="Pfam" id="PF00027">
    <property type="entry name" value="cNMP_binding"/>
    <property type="match status" value="1"/>
</dbReference>
<dbReference type="Gene3D" id="2.60.120.10">
    <property type="entry name" value="Jelly Rolls"/>
    <property type="match status" value="1"/>
</dbReference>
<dbReference type="PANTHER" id="PTHR24567:SF74">
    <property type="entry name" value="HTH-TYPE TRANSCRIPTIONAL REGULATOR ARCR"/>
    <property type="match status" value="1"/>
</dbReference>
<keyword evidence="7" id="KW-1185">Reference proteome</keyword>
<protein>
    <submittedName>
        <fullName evidence="6">Crp/Fnr family transcriptional regulator</fullName>
    </submittedName>
</protein>
<evidence type="ECO:0000259" key="5">
    <source>
        <dbReference type="PROSITE" id="PS51063"/>
    </source>
</evidence>
<sequence length="231" mass="26060">MLSDGQREVLRATSWFNSMPERLQKAFIDVVKLVSVDGGMKLYNKGDKGNGFHCVLSGKIKVSNINRNGKQVVLGFLSTGTWFGEISMFDGLGRTHDTHAEENSMLAFVSRSDFHRIMAKHPEAYEYFTQLLCQRLRTTLNFIDSTASLSLKQQLVKRLILISSNLGQRESNGSLPAVTASQEALAMMINSSRQSVNRLLKELERDGLIQNAYRHISLLDVEALKIFCEWE</sequence>
<dbReference type="SMART" id="SM00419">
    <property type="entry name" value="HTH_CRP"/>
    <property type="match status" value="1"/>
</dbReference>
<feature type="domain" description="Cyclic nucleotide-binding" evidence="4">
    <location>
        <begin position="15"/>
        <end position="135"/>
    </location>
</feature>
<dbReference type="CDD" id="cd00038">
    <property type="entry name" value="CAP_ED"/>
    <property type="match status" value="1"/>
</dbReference>
<dbReference type="InterPro" id="IPR050397">
    <property type="entry name" value="Env_Response_Regulators"/>
</dbReference>
<dbReference type="InterPro" id="IPR012318">
    <property type="entry name" value="HTH_CRP"/>
</dbReference>
<dbReference type="PANTHER" id="PTHR24567">
    <property type="entry name" value="CRP FAMILY TRANSCRIPTIONAL REGULATORY PROTEIN"/>
    <property type="match status" value="1"/>
</dbReference>
<reference evidence="7" key="1">
    <citation type="journal article" date="2019" name="Int. J. Syst. Evol. Microbiol.">
        <title>The Global Catalogue of Microorganisms (GCM) 10K type strain sequencing project: providing services to taxonomists for standard genome sequencing and annotation.</title>
        <authorList>
            <consortium name="The Broad Institute Genomics Platform"/>
            <consortium name="The Broad Institute Genome Sequencing Center for Infectious Disease"/>
            <person name="Wu L."/>
            <person name="Ma J."/>
        </authorList>
    </citation>
    <scope>NUCLEOTIDE SEQUENCE [LARGE SCALE GENOMIC DNA]</scope>
    <source>
        <strain evidence="7">KACC 12507</strain>
    </source>
</reference>
<dbReference type="Proteomes" id="UP001595897">
    <property type="component" value="Unassembled WGS sequence"/>
</dbReference>
<dbReference type="Gene3D" id="1.10.10.10">
    <property type="entry name" value="Winged helix-like DNA-binding domain superfamily/Winged helix DNA-binding domain"/>
    <property type="match status" value="1"/>
</dbReference>